<accession>C0QUH4</accession>
<name>C0QUH4_PERMH</name>
<keyword evidence="2" id="KW-1185">Reference proteome</keyword>
<dbReference type="EMBL" id="CP001230">
    <property type="protein sequence ID" value="ACO03710.1"/>
    <property type="molecule type" value="Genomic_DNA"/>
</dbReference>
<proteinExistence type="predicted"/>
<dbReference type="PaxDb" id="123214-PERMA_0550"/>
<dbReference type="Proteomes" id="UP000001366">
    <property type="component" value="Chromosome"/>
</dbReference>
<evidence type="ECO:0000313" key="1">
    <source>
        <dbReference type="EMBL" id="ACO03710.1"/>
    </source>
</evidence>
<dbReference type="HOGENOM" id="CLU_3138917_0_0_0"/>
<gene>
    <name evidence="1" type="ordered locus">PERMA_0550</name>
</gene>
<dbReference type="STRING" id="123214.PERMA_0550"/>
<dbReference type="AlphaFoldDB" id="C0QUH4"/>
<dbReference type="KEGG" id="pmx:PERMA_0550"/>
<reference evidence="1 2" key="1">
    <citation type="journal article" date="2009" name="J. Bacteriol.">
        <title>Complete and draft genome sequences of six members of the Aquificales.</title>
        <authorList>
            <person name="Reysenbach A.L."/>
            <person name="Hamamura N."/>
            <person name="Podar M."/>
            <person name="Griffiths E."/>
            <person name="Ferreira S."/>
            <person name="Hochstein R."/>
            <person name="Heidelberg J."/>
            <person name="Johnson J."/>
            <person name="Mead D."/>
            <person name="Pohorille A."/>
            <person name="Sarmiento M."/>
            <person name="Schweighofer K."/>
            <person name="Seshadri R."/>
            <person name="Voytek M.A."/>
        </authorList>
    </citation>
    <scope>NUCLEOTIDE SEQUENCE [LARGE SCALE GENOMIC DNA]</scope>
    <source>
        <strain evidence="2">DSM 14350 / EX-H1</strain>
    </source>
</reference>
<protein>
    <submittedName>
        <fullName evidence="1">Uncharacterized protein</fullName>
    </submittedName>
</protein>
<evidence type="ECO:0000313" key="2">
    <source>
        <dbReference type="Proteomes" id="UP000001366"/>
    </source>
</evidence>
<organism evidence="1 2">
    <name type="scientific">Persephonella marina (strain DSM 14350 / EX-H1)</name>
    <dbReference type="NCBI Taxonomy" id="123214"/>
    <lineage>
        <taxon>Bacteria</taxon>
        <taxon>Pseudomonadati</taxon>
        <taxon>Aquificota</taxon>
        <taxon>Aquificia</taxon>
        <taxon>Aquificales</taxon>
        <taxon>Hydrogenothermaceae</taxon>
        <taxon>Persephonella</taxon>
    </lineage>
</organism>
<sequence>MRGENLIKLSKMLTPRGLGVKVSKSPILKKKLYELTSFLPEDVSQSLRI</sequence>